<evidence type="ECO:0000313" key="2">
    <source>
        <dbReference type="Proteomes" id="UP000620104"/>
    </source>
</evidence>
<dbReference type="Proteomes" id="UP000620104">
    <property type="component" value="Unassembled WGS sequence"/>
</dbReference>
<gene>
    <name evidence="1" type="ORF">NliqN6_3413</name>
</gene>
<keyword evidence="2" id="KW-1185">Reference proteome</keyword>
<organism evidence="1 2">
    <name type="scientific">Naganishia liquefaciens</name>
    <dbReference type="NCBI Taxonomy" id="104408"/>
    <lineage>
        <taxon>Eukaryota</taxon>
        <taxon>Fungi</taxon>
        <taxon>Dikarya</taxon>
        <taxon>Basidiomycota</taxon>
        <taxon>Agaricomycotina</taxon>
        <taxon>Tremellomycetes</taxon>
        <taxon>Filobasidiales</taxon>
        <taxon>Filobasidiaceae</taxon>
        <taxon>Naganishia</taxon>
    </lineage>
</organism>
<name>A0A8H3YGU3_9TREE</name>
<evidence type="ECO:0000313" key="1">
    <source>
        <dbReference type="EMBL" id="GHJ87011.1"/>
    </source>
</evidence>
<dbReference type="AlphaFoldDB" id="A0A8H3YGU3"/>
<comment type="caution">
    <text evidence="1">The sequence shown here is derived from an EMBL/GenBank/DDBJ whole genome shotgun (WGS) entry which is preliminary data.</text>
</comment>
<protein>
    <submittedName>
        <fullName evidence="1">Uncharacterized protein</fullName>
    </submittedName>
</protein>
<proteinExistence type="predicted"/>
<sequence>MLSSAAVGEGTLVLAAATVALPDDVDVGETVASSDAEDGLIVRVVPTAGTRSVVCDVAADDVTDPTLDAMAELMLLCCAEASETREAAARMSFILHD</sequence>
<accession>A0A8H3YGU3</accession>
<reference evidence="1" key="1">
    <citation type="submission" date="2020-07" db="EMBL/GenBank/DDBJ databases">
        <title>Draft Genome Sequence of a Deep-Sea Yeast, Naganishia (Cryptococcus) liquefaciens strain N6.</title>
        <authorList>
            <person name="Han Y.W."/>
            <person name="Kajitani R."/>
            <person name="Morimoto H."/>
            <person name="Parhat M."/>
            <person name="Tsubouchi H."/>
            <person name="Bakenova O."/>
            <person name="Ogata M."/>
            <person name="Argunhan B."/>
            <person name="Aoki R."/>
            <person name="Kajiwara S."/>
            <person name="Itoh T."/>
            <person name="Iwasaki H."/>
        </authorList>
    </citation>
    <scope>NUCLEOTIDE SEQUENCE</scope>
    <source>
        <strain evidence="1">N6</strain>
    </source>
</reference>
<dbReference type="EMBL" id="BLZA01000019">
    <property type="protein sequence ID" value="GHJ87011.1"/>
    <property type="molecule type" value="Genomic_DNA"/>
</dbReference>